<name>A0ABM0MNV4_SACKO</name>
<comment type="subcellular location">
    <subcellularLocation>
        <location evidence="1">Membrane</location>
        <topology evidence="1">Multi-pass membrane protein</topology>
    </subcellularLocation>
</comment>
<evidence type="ECO:0000313" key="5">
    <source>
        <dbReference type="RefSeq" id="XP_006821695.1"/>
    </source>
</evidence>
<accession>A0ABM0MNV4</accession>
<organism evidence="4 5">
    <name type="scientific">Saccoglossus kowalevskii</name>
    <name type="common">Acorn worm</name>
    <dbReference type="NCBI Taxonomy" id="10224"/>
    <lineage>
        <taxon>Eukaryota</taxon>
        <taxon>Metazoa</taxon>
        <taxon>Hemichordata</taxon>
        <taxon>Enteropneusta</taxon>
        <taxon>Harrimaniidae</taxon>
        <taxon>Saccoglossus</taxon>
    </lineage>
</organism>
<dbReference type="PANTHER" id="PTHR23528:SF1">
    <property type="entry name" value="MAJOR FACILITATOR SUPERFAMILY (MFS) PROFILE DOMAIN-CONTAINING PROTEIN"/>
    <property type="match status" value="1"/>
</dbReference>
<keyword evidence="2" id="KW-0472">Membrane</keyword>
<feature type="transmembrane region" description="Helical" evidence="2">
    <location>
        <begin position="31"/>
        <end position="51"/>
    </location>
</feature>
<dbReference type="Proteomes" id="UP000694865">
    <property type="component" value="Unplaced"/>
</dbReference>
<feature type="transmembrane region" description="Helical" evidence="2">
    <location>
        <begin position="63"/>
        <end position="81"/>
    </location>
</feature>
<proteinExistence type="predicted"/>
<reference evidence="5" key="1">
    <citation type="submission" date="2025-08" db="UniProtKB">
        <authorList>
            <consortium name="RefSeq"/>
        </authorList>
    </citation>
    <scope>IDENTIFICATION</scope>
    <source>
        <tissue evidence="5">Testes</tissue>
    </source>
</reference>
<dbReference type="PROSITE" id="PS50850">
    <property type="entry name" value="MFS"/>
    <property type="match status" value="1"/>
</dbReference>
<dbReference type="Pfam" id="PF07690">
    <property type="entry name" value="MFS_1"/>
    <property type="match status" value="1"/>
</dbReference>
<feature type="transmembrane region" description="Helical" evidence="2">
    <location>
        <begin position="126"/>
        <end position="148"/>
    </location>
</feature>
<dbReference type="Gene3D" id="1.20.1250.20">
    <property type="entry name" value="MFS general substrate transporter like domains"/>
    <property type="match status" value="1"/>
</dbReference>
<keyword evidence="2" id="KW-1133">Transmembrane helix</keyword>
<protein>
    <submittedName>
        <fullName evidence="5">Uncharacterized protein LOC102803819</fullName>
    </submittedName>
</protein>
<evidence type="ECO:0000259" key="3">
    <source>
        <dbReference type="PROSITE" id="PS50850"/>
    </source>
</evidence>
<evidence type="ECO:0000256" key="2">
    <source>
        <dbReference type="SAM" id="Phobius"/>
    </source>
</evidence>
<evidence type="ECO:0000256" key="1">
    <source>
        <dbReference type="ARBA" id="ARBA00004141"/>
    </source>
</evidence>
<keyword evidence="2" id="KW-0812">Transmembrane</keyword>
<gene>
    <name evidence="5" type="primary">LOC102803819</name>
</gene>
<sequence length="187" mass="20039">MQQGIATVTGFLEYWIGDMIPLPNCMAAHTAIGLILVPLLFTAALCSIAAGCFSDKYEKRKPIVMGAALIMSVVAVLFAAIRGPNSFYGVIVISLLFGIGYGSFVAVDFALVLDVLPAEKDKAKDIAIWSVAFVLPQLIATPTGGILLDVFEYVNCEIGLGYIILFSVTSVYFMLSALFVSRIKGVE</sequence>
<evidence type="ECO:0000313" key="4">
    <source>
        <dbReference type="Proteomes" id="UP000694865"/>
    </source>
</evidence>
<feature type="transmembrane region" description="Helical" evidence="2">
    <location>
        <begin position="87"/>
        <end position="114"/>
    </location>
</feature>
<dbReference type="InterPro" id="IPR020846">
    <property type="entry name" value="MFS_dom"/>
</dbReference>
<dbReference type="SUPFAM" id="SSF103473">
    <property type="entry name" value="MFS general substrate transporter"/>
    <property type="match status" value="1"/>
</dbReference>
<keyword evidence="4" id="KW-1185">Reference proteome</keyword>
<dbReference type="InterPro" id="IPR011701">
    <property type="entry name" value="MFS"/>
</dbReference>
<dbReference type="InterPro" id="IPR036259">
    <property type="entry name" value="MFS_trans_sf"/>
</dbReference>
<feature type="transmembrane region" description="Helical" evidence="2">
    <location>
        <begin position="160"/>
        <end position="180"/>
    </location>
</feature>
<dbReference type="RefSeq" id="XP_006821695.1">
    <property type="nucleotide sequence ID" value="XM_006821632.1"/>
</dbReference>
<feature type="domain" description="Major facilitator superfamily (MFS) profile" evidence="3">
    <location>
        <begin position="1"/>
        <end position="187"/>
    </location>
</feature>
<dbReference type="GeneID" id="102803819"/>
<dbReference type="PANTHER" id="PTHR23528">
    <property type="match status" value="1"/>
</dbReference>